<evidence type="ECO:0000313" key="4">
    <source>
        <dbReference type="EMBL" id="MBD2278308.1"/>
    </source>
</evidence>
<dbReference type="Gene3D" id="3.40.50.2300">
    <property type="match status" value="1"/>
</dbReference>
<protein>
    <submittedName>
        <fullName evidence="4">Response regulator</fullName>
    </submittedName>
</protein>
<name>A0ABR8BTP0_APHFL</name>
<dbReference type="SMART" id="SM00448">
    <property type="entry name" value="REC"/>
    <property type="match status" value="1"/>
</dbReference>
<dbReference type="InterPro" id="IPR001789">
    <property type="entry name" value="Sig_transdc_resp-reg_receiver"/>
</dbReference>
<dbReference type="PANTHER" id="PTHR44591">
    <property type="entry name" value="STRESS RESPONSE REGULATOR PROTEIN 1"/>
    <property type="match status" value="1"/>
</dbReference>
<dbReference type="CDD" id="cd17552">
    <property type="entry name" value="REC_RR468-like"/>
    <property type="match status" value="1"/>
</dbReference>
<reference evidence="4 5" key="1">
    <citation type="journal article" date="2020" name="ISME J.">
        <title>Comparative genomics reveals insights into cyanobacterial evolution and habitat adaptation.</title>
        <authorList>
            <person name="Chen M.Y."/>
            <person name="Teng W.K."/>
            <person name="Zhao L."/>
            <person name="Hu C.X."/>
            <person name="Zhou Y.K."/>
            <person name="Han B.P."/>
            <person name="Song L.R."/>
            <person name="Shu W.S."/>
        </authorList>
    </citation>
    <scope>NUCLEOTIDE SEQUENCE [LARGE SCALE GENOMIC DNA]</scope>
    <source>
        <strain evidence="4 5">FACHB-1040</strain>
    </source>
</reference>
<dbReference type="InterPro" id="IPR050595">
    <property type="entry name" value="Bact_response_regulator"/>
</dbReference>
<evidence type="ECO:0000256" key="1">
    <source>
        <dbReference type="ARBA" id="ARBA00022553"/>
    </source>
</evidence>
<evidence type="ECO:0000256" key="2">
    <source>
        <dbReference type="PROSITE-ProRule" id="PRU00169"/>
    </source>
</evidence>
<keyword evidence="5" id="KW-1185">Reference proteome</keyword>
<accession>A0ABR8BTP0</accession>
<dbReference type="RefSeq" id="WP_039203660.1">
    <property type="nucleotide sequence ID" value="NZ_JACJQT010000016.1"/>
</dbReference>
<feature type="domain" description="Response regulatory" evidence="3">
    <location>
        <begin position="5"/>
        <end position="122"/>
    </location>
</feature>
<dbReference type="InterPro" id="IPR011006">
    <property type="entry name" value="CheY-like_superfamily"/>
</dbReference>
<gene>
    <name evidence="4" type="ORF">H6F99_08340</name>
</gene>
<evidence type="ECO:0000259" key="3">
    <source>
        <dbReference type="PROSITE" id="PS50110"/>
    </source>
</evidence>
<keyword evidence="1 2" id="KW-0597">Phosphoprotein</keyword>
<dbReference type="EMBL" id="JACJQT010000016">
    <property type="protein sequence ID" value="MBD2278308.1"/>
    <property type="molecule type" value="Genomic_DNA"/>
</dbReference>
<dbReference type="SUPFAM" id="SSF52172">
    <property type="entry name" value="CheY-like"/>
    <property type="match status" value="1"/>
</dbReference>
<sequence>MTEKHILVIDDNDDVGFLISTCLEEFGSWQVLIANSAKKGLSLAQTQKPDVILLDVMMPEMNGITLFGLLQSEPKTQAIPVIFMTAKVQNSDLELYRSLGVKGIISKPFEPFTLVEQITEMLE</sequence>
<proteinExistence type="predicted"/>
<feature type="modified residue" description="4-aspartylphosphate" evidence="2">
    <location>
        <position position="55"/>
    </location>
</feature>
<organism evidence="4 5">
    <name type="scientific">Aphanizomenon flos-aquae FACHB-1040</name>
    <dbReference type="NCBI Taxonomy" id="2692887"/>
    <lineage>
        <taxon>Bacteria</taxon>
        <taxon>Bacillati</taxon>
        <taxon>Cyanobacteriota</taxon>
        <taxon>Cyanophyceae</taxon>
        <taxon>Nostocales</taxon>
        <taxon>Aphanizomenonaceae</taxon>
        <taxon>Aphanizomenon</taxon>
    </lineage>
</organism>
<dbReference type="PANTHER" id="PTHR44591:SF22">
    <property type="entry name" value="CHEY SUBFAMILY"/>
    <property type="match status" value="1"/>
</dbReference>
<dbReference type="Pfam" id="PF00072">
    <property type="entry name" value="Response_reg"/>
    <property type="match status" value="1"/>
</dbReference>
<dbReference type="Proteomes" id="UP000606721">
    <property type="component" value="Unassembled WGS sequence"/>
</dbReference>
<evidence type="ECO:0000313" key="5">
    <source>
        <dbReference type="Proteomes" id="UP000606721"/>
    </source>
</evidence>
<comment type="caution">
    <text evidence="4">The sequence shown here is derived from an EMBL/GenBank/DDBJ whole genome shotgun (WGS) entry which is preliminary data.</text>
</comment>
<dbReference type="PROSITE" id="PS50110">
    <property type="entry name" value="RESPONSE_REGULATORY"/>
    <property type="match status" value="1"/>
</dbReference>